<dbReference type="Proteomes" id="UP001189429">
    <property type="component" value="Unassembled WGS sequence"/>
</dbReference>
<feature type="compositionally biased region" description="Basic residues" evidence="1">
    <location>
        <begin position="477"/>
        <end position="497"/>
    </location>
</feature>
<feature type="transmembrane region" description="Helical" evidence="2">
    <location>
        <begin position="192"/>
        <end position="211"/>
    </location>
</feature>
<keyword evidence="2" id="KW-0812">Transmembrane</keyword>
<evidence type="ECO:0000313" key="4">
    <source>
        <dbReference type="Proteomes" id="UP001189429"/>
    </source>
</evidence>
<evidence type="ECO:0000313" key="3">
    <source>
        <dbReference type="EMBL" id="CAK0839289.1"/>
    </source>
</evidence>
<organism evidence="3 4">
    <name type="scientific">Prorocentrum cordatum</name>
    <dbReference type="NCBI Taxonomy" id="2364126"/>
    <lineage>
        <taxon>Eukaryota</taxon>
        <taxon>Sar</taxon>
        <taxon>Alveolata</taxon>
        <taxon>Dinophyceae</taxon>
        <taxon>Prorocentrales</taxon>
        <taxon>Prorocentraceae</taxon>
        <taxon>Prorocentrum</taxon>
    </lineage>
</organism>
<dbReference type="EMBL" id="CAUYUJ010014282">
    <property type="protein sequence ID" value="CAK0839289.1"/>
    <property type="molecule type" value="Genomic_DNA"/>
</dbReference>
<accession>A0ABN9T307</accession>
<feature type="transmembrane region" description="Helical" evidence="2">
    <location>
        <begin position="323"/>
        <end position="345"/>
    </location>
</feature>
<evidence type="ECO:0000256" key="1">
    <source>
        <dbReference type="SAM" id="MobiDB-lite"/>
    </source>
</evidence>
<name>A0ABN9T307_9DINO</name>
<reference evidence="3" key="1">
    <citation type="submission" date="2023-10" db="EMBL/GenBank/DDBJ databases">
        <authorList>
            <person name="Chen Y."/>
            <person name="Shah S."/>
            <person name="Dougan E. K."/>
            <person name="Thang M."/>
            <person name="Chan C."/>
        </authorList>
    </citation>
    <scope>NUCLEOTIDE SEQUENCE [LARGE SCALE GENOMIC DNA]</scope>
</reference>
<protein>
    <recommendedName>
        <fullName evidence="5">HTTM domain-containing protein</fullName>
    </recommendedName>
</protein>
<gene>
    <name evidence="3" type="ORF">PCOR1329_LOCUS35001</name>
</gene>
<feature type="transmembrane region" description="Helical" evidence="2">
    <location>
        <begin position="258"/>
        <end position="280"/>
    </location>
</feature>
<feature type="transmembrane region" description="Helical" evidence="2">
    <location>
        <begin position="292"/>
        <end position="311"/>
    </location>
</feature>
<feature type="transmembrane region" description="Helical" evidence="2">
    <location>
        <begin position="231"/>
        <end position="251"/>
    </location>
</feature>
<evidence type="ECO:0008006" key="5">
    <source>
        <dbReference type="Google" id="ProtNLM"/>
    </source>
</evidence>
<evidence type="ECO:0000256" key="2">
    <source>
        <dbReference type="SAM" id="Phobius"/>
    </source>
</evidence>
<keyword evidence="2" id="KW-0472">Membrane</keyword>
<keyword evidence="4" id="KW-1185">Reference proteome</keyword>
<comment type="caution">
    <text evidence="3">The sequence shown here is derived from an EMBL/GenBank/DDBJ whole genome shotgun (WGS) entry which is preliminary data.</text>
</comment>
<feature type="transmembrane region" description="Helical" evidence="2">
    <location>
        <begin position="20"/>
        <end position="37"/>
    </location>
</feature>
<sequence length="497" mass="54623">MMVVSSFLPAFLELSPIRQFQVAWCSLIAISLMVDFPRQLKFYRWFSGSGLEMAGFRGYGQTAGKFFGVLPAPRLSVACMALSGVGLVASLVLASTDVLADPRPLLAVALLCYHCYVPQLYCEIHMVAHNTCLIPPALLVLLLSPDLAEPRAAQGAAAAAQQWPLFLLRLVITSAYCSAALCKIWAGMARGVSWLSGATMQACVFEAIMGINLPLNAHMTFCIPTPYARVVQRWLFSKPFLLGLMSIYGVLIELVAPVVLLVPALNIPFALAGLGLHYGIAYCQNIDFLPWWGPYYACFFFGDQIVAADILGVGRAYAQANPICFGLGVAYATVHIAAMVVHRYFPGLDILPLSSFPMFSTPKNLWDGSFTHWAWLTEKEHQPGTLMNFAFPMHGRKHYVLPSELDSLPFKYLLFGDPRAPGAHKDLAPELTVYTNVVLTEALTRGIGEMFDEWHTAQTATKTPPGQPECLPSSTKPRWRSATRHGALRARRLGPRP</sequence>
<feature type="region of interest" description="Disordered" evidence="1">
    <location>
        <begin position="459"/>
        <end position="497"/>
    </location>
</feature>
<keyword evidence="2" id="KW-1133">Transmembrane helix</keyword>
<proteinExistence type="predicted"/>